<sequence length="148" mass="16509">MEITRDVPVERVADGIRCWELKSGLKAVSAEIALTYQERGGGELLPAVGSDNWLRNSSQRVRRIFSLDGRYREQAEALKSVALAAMPKRRRLEVTTPNAPELATARVMESWSEVLVAITIRCPSAVQKITQLMTDMQALIPVIEPLLH</sequence>
<dbReference type="EMBL" id="JAJJVQ010000003">
    <property type="protein sequence ID" value="MCO5781600.1"/>
    <property type="molecule type" value="Genomic_DNA"/>
</dbReference>
<comment type="caution">
    <text evidence="1">The sequence shown here is derived from an EMBL/GenBank/DDBJ whole genome shotgun (WGS) entry which is preliminary data.</text>
</comment>
<keyword evidence="2" id="KW-1185">Reference proteome</keyword>
<gene>
    <name evidence="1" type="ORF">LOD26_09710</name>
</gene>
<accession>A0ABT1B6V4</accession>
<dbReference type="Proteomes" id="UP001139290">
    <property type="component" value="Unassembled WGS sequence"/>
</dbReference>
<organism evidence="1 2">
    <name type="scientific">Citrobacter meridianamericanus</name>
    <dbReference type="NCBI Taxonomy" id="2894201"/>
    <lineage>
        <taxon>Bacteria</taxon>
        <taxon>Pseudomonadati</taxon>
        <taxon>Pseudomonadota</taxon>
        <taxon>Gammaproteobacteria</taxon>
        <taxon>Enterobacterales</taxon>
        <taxon>Enterobacteriaceae</taxon>
        <taxon>Citrobacter</taxon>
    </lineage>
</organism>
<evidence type="ECO:0000313" key="1">
    <source>
        <dbReference type="EMBL" id="MCO5781600.1"/>
    </source>
</evidence>
<name>A0ABT1B6V4_9ENTR</name>
<reference evidence="1" key="1">
    <citation type="submission" date="2021-11" db="EMBL/GenBank/DDBJ databases">
        <title>Citrobacter meridianamericanus sp. nov. isolated from soil.</title>
        <authorList>
            <person name="Furlan J.P.R."/>
            <person name="Stehling E.G."/>
        </authorList>
    </citation>
    <scope>NUCLEOTIDE SEQUENCE</scope>
    <source>
        <strain evidence="1">BR102</strain>
    </source>
</reference>
<dbReference type="RefSeq" id="WP_252838203.1">
    <property type="nucleotide sequence ID" value="NZ_JAJJVQ010000003.1"/>
</dbReference>
<evidence type="ECO:0000313" key="2">
    <source>
        <dbReference type="Proteomes" id="UP001139290"/>
    </source>
</evidence>
<proteinExistence type="predicted"/>
<protein>
    <submittedName>
        <fullName evidence="1">Uncharacterized protein</fullName>
    </submittedName>
</protein>